<proteinExistence type="predicted"/>
<gene>
    <name evidence="1" type="ORF">BU23DRAFT_597123</name>
</gene>
<dbReference type="AlphaFoldDB" id="A0A6A5VHV5"/>
<accession>A0A6A5VHV5</accession>
<reference evidence="1" key="1">
    <citation type="journal article" date="2020" name="Stud. Mycol.">
        <title>101 Dothideomycetes genomes: a test case for predicting lifestyles and emergence of pathogens.</title>
        <authorList>
            <person name="Haridas S."/>
            <person name="Albert R."/>
            <person name="Binder M."/>
            <person name="Bloem J."/>
            <person name="Labutti K."/>
            <person name="Salamov A."/>
            <person name="Andreopoulos B."/>
            <person name="Baker S."/>
            <person name="Barry K."/>
            <person name="Bills G."/>
            <person name="Bluhm B."/>
            <person name="Cannon C."/>
            <person name="Castanera R."/>
            <person name="Culley D."/>
            <person name="Daum C."/>
            <person name="Ezra D."/>
            <person name="Gonzalez J."/>
            <person name="Henrissat B."/>
            <person name="Kuo A."/>
            <person name="Liang C."/>
            <person name="Lipzen A."/>
            <person name="Lutzoni F."/>
            <person name="Magnuson J."/>
            <person name="Mondo S."/>
            <person name="Nolan M."/>
            <person name="Ohm R."/>
            <person name="Pangilinan J."/>
            <person name="Park H.-J."/>
            <person name="Ramirez L."/>
            <person name="Alfaro M."/>
            <person name="Sun H."/>
            <person name="Tritt A."/>
            <person name="Yoshinaga Y."/>
            <person name="Zwiers L.-H."/>
            <person name="Turgeon B."/>
            <person name="Goodwin S."/>
            <person name="Spatafora J."/>
            <person name="Crous P."/>
            <person name="Grigoriev I."/>
        </authorList>
    </citation>
    <scope>NUCLEOTIDE SEQUENCE</scope>
    <source>
        <strain evidence="1">CBS 107.79</strain>
    </source>
</reference>
<organism evidence="1 2">
    <name type="scientific">Bimuria novae-zelandiae CBS 107.79</name>
    <dbReference type="NCBI Taxonomy" id="1447943"/>
    <lineage>
        <taxon>Eukaryota</taxon>
        <taxon>Fungi</taxon>
        <taxon>Dikarya</taxon>
        <taxon>Ascomycota</taxon>
        <taxon>Pezizomycotina</taxon>
        <taxon>Dothideomycetes</taxon>
        <taxon>Pleosporomycetidae</taxon>
        <taxon>Pleosporales</taxon>
        <taxon>Massarineae</taxon>
        <taxon>Didymosphaeriaceae</taxon>
        <taxon>Bimuria</taxon>
    </lineage>
</organism>
<dbReference type="Proteomes" id="UP000800036">
    <property type="component" value="Unassembled WGS sequence"/>
</dbReference>
<protein>
    <submittedName>
        <fullName evidence="1">Uncharacterized protein</fullName>
    </submittedName>
</protein>
<name>A0A6A5VHV5_9PLEO</name>
<evidence type="ECO:0000313" key="1">
    <source>
        <dbReference type="EMBL" id="KAF1976258.1"/>
    </source>
</evidence>
<keyword evidence="2" id="KW-1185">Reference proteome</keyword>
<evidence type="ECO:0000313" key="2">
    <source>
        <dbReference type="Proteomes" id="UP000800036"/>
    </source>
</evidence>
<sequence>MPASPEERHGFVLYRTAYANDAQWTRFMAYLKHQVQSSLERENIVGFFDRIYWKVVNADPDDGTYQIRNGSSPLRHFNTWLNSGEEKVNLRNYSYLACVLVVQPFLDFVDEWVGAKTLGVDDVWDEHGATFVEVVPKHEEEGDVLVGISRLIPRADEFIEMGWECLAVPVGEVALP</sequence>
<dbReference type="OrthoDB" id="4424523at2759"/>
<dbReference type="EMBL" id="ML976667">
    <property type="protein sequence ID" value="KAF1976258.1"/>
    <property type="molecule type" value="Genomic_DNA"/>
</dbReference>